<comment type="caution">
    <text evidence="1">The sequence shown here is derived from an EMBL/GenBank/DDBJ whole genome shotgun (WGS) entry which is preliminary data.</text>
</comment>
<gene>
    <name evidence="1" type="ORF">GON04_15580</name>
</gene>
<dbReference type="Gene3D" id="2.40.160.50">
    <property type="entry name" value="membrane protein fhac: a member of the omp85/tpsb transporter family"/>
    <property type="match status" value="1"/>
</dbReference>
<dbReference type="AlphaFoldDB" id="A0A6N8IVB3"/>
<name>A0A6N8IVB3_9BURK</name>
<accession>A0A6N8IVB3</accession>
<dbReference type="Proteomes" id="UP000469385">
    <property type="component" value="Unassembled WGS sequence"/>
</dbReference>
<reference evidence="1 2" key="1">
    <citation type="submission" date="2019-12" db="EMBL/GenBank/DDBJ databases">
        <authorList>
            <person name="Huq M.A."/>
        </authorList>
    </citation>
    <scope>NUCLEOTIDE SEQUENCE [LARGE SCALE GENOMIC DNA]</scope>
    <source>
        <strain evidence="1 2">MAH-25</strain>
    </source>
</reference>
<organism evidence="1 2">
    <name type="scientific">Ramlibacter pinisoli</name>
    <dbReference type="NCBI Taxonomy" id="2682844"/>
    <lineage>
        <taxon>Bacteria</taxon>
        <taxon>Pseudomonadati</taxon>
        <taxon>Pseudomonadota</taxon>
        <taxon>Betaproteobacteria</taxon>
        <taxon>Burkholderiales</taxon>
        <taxon>Comamonadaceae</taxon>
        <taxon>Ramlibacter</taxon>
    </lineage>
</organism>
<proteinExistence type="predicted"/>
<keyword evidence="2" id="KW-1185">Reference proteome</keyword>
<evidence type="ECO:0008006" key="3">
    <source>
        <dbReference type="Google" id="ProtNLM"/>
    </source>
</evidence>
<evidence type="ECO:0000313" key="2">
    <source>
        <dbReference type="Proteomes" id="UP000469385"/>
    </source>
</evidence>
<protein>
    <recommendedName>
        <fullName evidence="3">Bacterial surface antigen (D15) domain-containing protein</fullName>
    </recommendedName>
</protein>
<evidence type="ECO:0000313" key="1">
    <source>
        <dbReference type="EMBL" id="MVQ30881.1"/>
    </source>
</evidence>
<sequence length="406" mass="43971">MALATIHPGCWPCRIGAAVAWVASVLLVAPAHGQAPEPAAEATPAAITKRSVLRDPEDGKLDLSEFLLERKGFLPVPFVVTEPAVGYGGGLAALFFRQSMSEAREQATKTGHITPPDIYVLAAGGTENGTRLLGAGAMLTFGDDRWRYRGFVGRTDLHLDFYGVGGVLGKDARLAYNLDGLLSTQQVLYRLGESDNFIGMRWIYLDLPGSFQGSNTPALPALPTFTNRSSGLGLSFEHDSRNNFFTPSRGVRAALDTLFYAPGIGSDARFQTYRGFVFAYTPVSKNLVLGGRLDRRAARGDVPFYQLPYIDMRGIPAVRYQDNDVAVVEAELRWNVSDRWGLVGFAGVGRAWGGGTSFGEAANRVSRGAGVRYQIARVLGLWVGLDVARGPEGDLAYYIQVGNAWR</sequence>
<dbReference type="EMBL" id="WSEL01000009">
    <property type="protein sequence ID" value="MVQ30881.1"/>
    <property type="molecule type" value="Genomic_DNA"/>
</dbReference>